<feature type="compositionally biased region" description="Polar residues" evidence="7">
    <location>
        <begin position="584"/>
        <end position="598"/>
    </location>
</feature>
<dbReference type="PROSITE" id="PS00463">
    <property type="entry name" value="ZN2_CY6_FUNGAL_1"/>
    <property type="match status" value="1"/>
</dbReference>
<protein>
    <recommendedName>
        <fullName evidence="8">Zn(2)-C6 fungal-type domain-containing protein</fullName>
    </recommendedName>
</protein>
<feature type="compositionally biased region" description="Acidic residues" evidence="7">
    <location>
        <begin position="403"/>
        <end position="414"/>
    </location>
</feature>
<feature type="compositionally biased region" description="Polar residues" evidence="7">
    <location>
        <begin position="219"/>
        <end position="233"/>
    </location>
</feature>
<accession>A0A0D2P682</accession>
<evidence type="ECO:0000256" key="4">
    <source>
        <dbReference type="ARBA" id="ARBA00023125"/>
    </source>
</evidence>
<feature type="compositionally biased region" description="Polar residues" evidence="7">
    <location>
        <begin position="63"/>
        <end position="89"/>
    </location>
</feature>
<evidence type="ECO:0000256" key="3">
    <source>
        <dbReference type="ARBA" id="ARBA00023015"/>
    </source>
</evidence>
<dbReference type="PROSITE" id="PS50048">
    <property type="entry name" value="ZN2_CY6_FUNGAL_2"/>
    <property type="match status" value="1"/>
</dbReference>
<dbReference type="PANTHER" id="PTHR31845">
    <property type="entry name" value="FINGER DOMAIN PROTEIN, PUTATIVE-RELATED"/>
    <property type="match status" value="1"/>
</dbReference>
<keyword evidence="2" id="KW-0479">Metal-binding</keyword>
<keyword evidence="5" id="KW-0804">Transcription</keyword>
<dbReference type="InterPro" id="IPR001138">
    <property type="entry name" value="Zn2Cys6_DnaBD"/>
</dbReference>
<dbReference type="EMBL" id="KN817632">
    <property type="protein sequence ID" value="KJA15925.1"/>
    <property type="molecule type" value="Genomic_DNA"/>
</dbReference>
<comment type="subcellular location">
    <subcellularLocation>
        <location evidence="1">Nucleus</location>
    </subcellularLocation>
</comment>
<dbReference type="InterPro" id="IPR036864">
    <property type="entry name" value="Zn2-C6_fun-type_DNA-bd_sf"/>
</dbReference>
<dbReference type="GO" id="GO:0005634">
    <property type="term" value="C:nucleus"/>
    <property type="evidence" value="ECO:0007669"/>
    <property type="project" value="UniProtKB-SubCell"/>
</dbReference>
<dbReference type="GO" id="GO:0000976">
    <property type="term" value="F:transcription cis-regulatory region binding"/>
    <property type="evidence" value="ECO:0007669"/>
    <property type="project" value="TreeGrafter"/>
</dbReference>
<dbReference type="SMART" id="SM00066">
    <property type="entry name" value="GAL4"/>
    <property type="match status" value="1"/>
</dbReference>
<feature type="compositionally biased region" description="Polar residues" evidence="7">
    <location>
        <begin position="367"/>
        <end position="380"/>
    </location>
</feature>
<organism evidence="9 10">
    <name type="scientific">Hypholoma sublateritium (strain FD-334 SS-4)</name>
    <dbReference type="NCBI Taxonomy" id="945553"/>
    <lineage>
        <taxon>Eukaryota</taxon>
        <taxon>Fungi</taxon>
        <taxon>Dikarya</taxon>
        <taxon>Basidiomycota</taxon>
        <taxon>Agaricomycotina</taxon>
        <taxon>Agaricomycetes</taxon>
        <taxon>Agaricomycetidae</taxon>
        <taxon>Agaricales</taxon>
        <taxon>Agaricineae</taxon>
        <taxon>Strophariaceae</taxon>
        <taxon>Hypholoma</taxon>
    </lineage>
</organism>
<dbReference type="OrthoDB" id="39175at2759"/>
<evidence type="ECO:0000313" key="10">
    <source>
        <dbReference type="Proteomes" id="UP000054270"/>
    </source>
</evidence>
<dbReference type="Pfam" id="PF04082">
    <property type="entry name" value="Fungal_trans"/>
    <property type="match status" value="1"/>
</dbReference>
<evidence type="ECO:0000259" key="8">
    <source>
        <dbReference type="PROSITE" id="PS50048"/>
    </source>
</evidence>
<feature type="domain" description="Zn(2)-C6 fungal-type" evidence="8">
    <location>
        <begin position="447"/>
        <end position="479"/>
    </location>
</feature>
<feature type="region of interest" description="Disordered" evidence="7">
    <location>
        <begin position="1"/>
        <end position="105"/>
    </location>
</feature>
<feature type="compositionally biased region" description="Polar residues" evidence="7">
    <location>
        <begin position="14"/>
        <end position="34"/>
    </location>
</feature>
<dbReference type="OMA" id="YIIRHSA"/>
<dbReference type="InterPro" id="IPR051089">
    <property type="entry name" value="prtT"/>
</dbReference>
<dbReference type="CDD" id="cd00067">
    <property type="entry name" value="GAL4"/>
    <property type="match status" value="1"/>
</dbReference>
<dbReference type="SMART" id="SM00906">
    <property type="entry name" value="Fungal_trans"/>
    <property type="match status" value="1"/>
</dbReference>
<evidence type="ECO:0000256" key="2">
    <source>
        <dbReference type="ARBA" id="ARBA00022723"/>
    </source>
</evidence>
<sequence length="1254" mass="137981">MHPSATGSGVSGASKPQQYNTSSAPGTSGSNGFVQGQREIASHLHPAVEGSSQTSGLWYYPSADNSVKSSSTPAAPMISPSSTFYNPNDTALHEQTSRDHQSRQYQQWLDAYNDQQQSASFHPTYQAAGLASSSQQDLQGNPYSSLLQGHFAAPNSMSQYGGSTSATITQSTMAGLDGMSNGTTYHDPAGDMYSTYFPDLLPINGSSASTPEHGIGYPASNTESTRNSYTNSPDPLYQQQQQQQQQQQRRDTERFAQQANHRGPTHPVRQPPRKPDNIPRQQAPIQYNPQRNQPDAVAQPSQSNLPTSQPTSLSPHPKAWVNGGYQSKNSNAVTAPTTHRFMPPNTAGPAGPSQPKPVQTGPIKRPTVNTSPAPRASPTQAGAKRKKVRKNDSPEPSYGGEEGATDSDSDDYDESGLGMSGRIDIGLSGLGVVGRGKRERGSRLPGACTHCKKLKMKCDFPKHDNTCKRCKSGGHVCVVEGRRPRTAPNKREYLLAQIRQKDSIIESLLKQLHNPYIATPLSIASYRMATSPSDQNNRNVMAWLDRLQSSIREAGNHKGPRAFHELRTIDQEDESEPDSEGRRTQAQAAESTVKDNQSVAADDVAQDDDKLQSTLPESHVPLGLIADLSISNSKSSRRKAHAKEAQINEEDLNDDNVGVANETYFMPGPATDLGIRASLIEQHSAPEILVHGLVQANDVEKLFEIFYQRVNPFISLLDPVLHTSATTFARCPFLFTVICAISSRYYAEKSEIYPIAMHFAKHSAANALIDGWKSVELCQAYILMSIYAVPARRWEEDRSWLYTGLAIRIATDLNLHQVSTIKPTSETQEREILNKTRVWMICFNLDRSTATQFGKPSTIKEDFILQGANVWYKKSQYNIPYDVHLSGYSALLKIVAKFHEEVFSDPTSPTGLNKKVDFRTVTLAHDAQLTRYHEEWSKRFKDDSPTGDPSCALRCALLPFLVAYSRLVMFSFGFQQAYQRGVKDGDKLFFSTCLDAAKAVIENMIDGLAPTGYMRYAPDGHFVFASFASAFLLKLLRPEFSSFLEKEQESEIFDLIGRLIQTLSSPKIAIDDRHTPKLYARFLAGLLSRHRRDGATVGRLQTNPPPQNQLTADAPQDSLAMASTFHSHSNATGQPSEQTFSSNPLVNQVAMETPIYRPEATFAAGAGQISFGSDFEMSYGGGNYSDEEMPATMHIIKNPAWWDSMMMPGFVWTETTPSPPAIASTGSSPYPSHIDASSNVNQSFGMFHSAQVMM</sequence>
<gene>
    <name evidence="9" type="ORF">HYPSUDRAFT_219806</name>
</gene>
<keyword evidence="4" id="KW-0238">DNA-binding</keyword>
<dbReference type="InterPro" id="IPR007219">
    <property type="entry name" value="XnlR_reg_dom"/>
</dbReference>
<keyword evidence="3" id="KW-0805">Transcription regulation</keyword>
<evidence type="ECO:0000256" key="5">
    <source>
        <dbReference type="ARBA" id="ARBA00023163"/>
    </source>
</evidence>
<evidence type="ECO:0000256" key="1">
    <source>
        <dbReference type="ARBA" id="ARBA00004123"/>
    </source>
</evidence>
<feature type="compositionally biased region" description="Polar residues" evidence="7">
    <location>
        <begin position="279"/>
        <end position="314"/>
    </location>
</feature>
<dbReference type="Gene3D" id="4.10.240.10">
    <property type="entry name" value="Zn(2)-C6 fungal-type DNA-binding domain"/>
    <property type="match status" value="1"/>
</dbReference>
<dbReference type="Proteomes" id="UP000054270">
    <property type="component" value="Unassembled WGS sequence"/>
</dbReference>
<dbReference type="GO" id="GO:0008270">
    <property type="term" value="F:zinc ion binding"/>
    <property type="evidence" value="ECO:0007669"/>
    <property type="project" value="InterPro"/>
</dbReference>
<feature type="compositionally biased region" description="Polar residues" evidence="7">
    <location>
        <begin position="324"/>
        <end position="337"/>
    </location>
</feature>
<reference evidence="10" key="1">
    <citation type="submission" date="2014-04" db="EMBL/GenBank/DDBJ databases">
        <title>Evolutionary Origins and Diversification of the Mycorrhizal Mutualists.</title>
        <authorList>
            <consortium name="DOE Joint Genome Institute"/>
            <consortium name="Mycorrhizal Genomics Consortium"/>
            <person name="Kohler A."/>
            <person name="Kuo A."/>
            <person name="Nagy L.G."/>
            <person name="Floudas D."/>
            <person name="Copeland A."/>
            <person name="Barry K.W."/>
            <person name="Cichocki N."/>
            <person name="Veneault-Fourrey C."/>
            <person name="LaButti K."/>
            <person name="Lindquist E.A."/>
            <person name="Lipzen A."/>
            <person name="Lundell T."/>
            <person name="Morin E."/>
            <person name="Murat C."/>
            <person name="Riley R."/>
            <person name="Ohm R."/>
            <person name="Sun H."/>
            <person name="Tunlid A."/>
            <person name="Henrissat B."/>
            <person name="Grigoriev I.V."/>
            <person name="Hibbett D.S."/>
            <person name="Martin F."/>
        </authorList>
    </citation>
    <scope>NUCLEOTIDE SEQUENCE [LARGE SCALE GENOMIC DNA]</scope>
    <source>
        <strain evidence="10">FD-334 SS-4</strain>
    </source>
</reference>
<dbReference type="GO" id="GO:0006351">
    <property type="term" value="P:DNA-templated transcription"/>
    <property type="evidence" value="ECO:0007669"/>
    <property type="project" value="InterPro"/>
</dbReference>
<keyword evidence="10" id="KW-1185">Reference proteome</keyword>
<feature type="compositionally biased region" description="Low complexity" evidence="7">
    <location>
        <begin position="238"/>
        <end position="247"/>
    </location>
</feature>
<name>A0A0D2P682_HYPSF</name>
<evidence type="ECO:0000313" key="9">
    <source>
        <dbReference type="EMBL" id="KJA15925.1"/>
    </source>
</evidence>
<evidence type="ECO:0000256" key="6">
    <source>
        <dbReference type="ARBA" id="ARBA00023242"/>
    </source>
</evidence>
<evidence type="ECO:0000256" key="7">
    <source>
        <dbReference type="SAM" id="MobiDB-lite"/>
    </source>
</evidence>
<dbReference type="AlphaFoldDB" id="A0A0D2P682"/>
<dbReference type="GO" id="GO:0000981">
    <property type="term" value="F:DNA-binding transcription factor activity, RNA polymerase II-specific"/>
    <property type="evidence" value="ECO:0007669"/>
    <property type="project" value="InterPro"/>
</dbReference>
<proteinExistence type="predicted"/>
<keyword evidence="6" id="KW-0539">Nucleus</keyword>
<dbReference type="CDD" id="cd12148">
    <property type="entry name" value="fungal_TF_MHR"/>
    <property type="match status" value="1"/>
</dbReference>
<feature type="region of interest" description="Disordered" evidence="7">
    <location>
        <begin position="554"/>
        <end position="617"/>
    </location>
</feature>
<dbReference type="PANTHER" id="PTHR31845:SF19">
    <property type="entry name" value="TRANSCRIPTION FACTOR DOMAIN-CONTAINING PROTEIN"/>
    <property type="match status" value="1"/>
</dbReference>
<feature type="region of interest" description="Disordered" evidence="7">
    <location>
        <begin position="207"/>
        <end position="444"/>
    </location>
</feature>
<feature type="compositionally biased region" description="Basic and acidic residues" evidence="7">
    <location>
        <begin position="91"/>
        <end position="102"/>
    </location>
</feature>
<dbReference type="SUPFAM" id="SSF57701">
    <property type="entry name" value="Zn2/Cys6 DNA-binding domain"/>
    <property type="match status" value="1"/>
</dbReference>
<dbReference type="STRING" id="945553.A0A0D2P682"/>